<name>A0ABW7D1Y4_9GAMM</name>
<reference evidence="2 3" key="1">
    <citation type="submission" date="2024-09" db="EMBL/GenBank/DDBJ databases">
        <authorList>
            <consortium name="All-Russian atlas of soil microorganisms"/>
            <consortium name="as a basis for the search for new antimicrobial producers and enzymes with unique properties"/>
            <person name="Sokolova E.A."/>
            <person name="Voronina E.N."/>
        </authorList>
    </citation>
    <scope>NUCLEOTIDE SEQUENCE [LARGE SCALE GENOMIC DNA]</scope>
    <source>
        <strain evidence="2 3">AF-22b-331.1</strain>
    </source>
</reference>
<protein>
    <recommendedName>
        <fullName evidence="4">Transmembrane protein</fullName>
    </recommendedName>
</protein>
<gene>
    <name evidence="2" type="ORF">ACEU0G_001065</name>
</gene>
<organism evidence="2 3">
    <name type="scientific">Stenotrophomonas nematodicola</name>
    <dbReference type="NCBI Taxonomy" id="2656746"/>
    <lineage>
        <taxon>Bacteria</taxon>
        <taxon>Pseudomonadati</taxon>
        <taxon>Pseudomonadota</taxon>
        <taxon>Gammaproteobacteria</taxon>
        <taxon>Lysobacterales</taxon>
        <taxon>Lysobacteraceae</taxon>
        <taxon>Stenotrophomonas</taxon>
    </lineage>
</organism>
<feature type="transmembrane region" description="Helical" evidence="1">
    <location>
        <begin position="20"/>
        <end position="41"/>
    </location>
</feature>
<keyword evidence="1" id="KW-0812">Transmembrane</keyword>
<dbReference type="EMBL" id="JBHGCJ010000017">
    <property type="protein sequence ID" value="MFG6111175.1"/>
    <property type="molecule type" value="Genomic_DNA"/>
</dbReference>
<evidence type="ECO:0000256" key="1">
    <source>
        <dbReference type="SAM" id="Phobius"/>
    </source>
</evidence>
<feature type="transmembrane region" description="Helical" evidence="1">
    <location>
        <begin position="47"/>
        <end position="66"/>
    </location>
</feature>
<dbReference type="Proteomes" id="UP001605261">
    <property type="component" value="Unassembled WGS sequence"/>
</dbReference>
<keyword evidence="3" id="KW-1185">Reference proteome</keyword>
<comment type="caution">
    <text evidence="2">The sequence shown here is derived from an EMBL/GenBank/DDBJ whole genome shotgun (WGS) entry which is preliminary data.</text>
</comment>
<evidence type="ECO:0008006" key="4">
    <source>
        <dbReference type="Google" id="ProtNLM"/>
    </source>
</evidence>
<proteinExistence type="predicted"/>
<evidence type="ECO:0000313" key="3">
    <source>
        <dbReference type="Proteomes" id="UP001605261"/>
    </source>
</evidence>
<sequence>MGGHDRWRTGSIAGLRARAAMSPAVIVLLVLAALAVALGFGRLPDQLLDIGVLLVGVFLAVVARICQARDQHLVLSRLLGEGHRQRRY</sequence>
<keyword evidence="1" id="KW-0472">Membrane</keyword>
<accession>A0ABW7D1Y4</accession>
<keyword evidence="1" id="KW-1133">Transmembrane helix</keyword>
<evidence type="ECO:0000313" key="2">
    <source>
        <dbReference type="EMBL" id="MFG6111175.1"/>
    </source>
</evidence>
<dbReference type="RefSeq" id="WP_259208261.1">
    <property type="nucleotide sequence ID" value="NZ_JBHGCJ010000017.1"/>
</dbReference>